<proteinExistence type="inferred from homology"/>
<dbReference type="InterPro" id="IPR035570">
    <property type="entry name" value="UPF0234_N"/>
</dbReference>
<dbReference type="InterPro" id="IPR007551">
    <property type="entry name" value="YajQ/Smlt4090-like"/>
</dbReference>
<evidence type="ECO:0000313" key="4">
    <source>
        <dbReference type="EMBL" id="KPL86641.1"/>
    </source>
</evidence>
<evidence type="ECO:0000256" key="1">
    <source>
        <dbReference type="ARBA" id="ARBA00022741"/>
    </source>
</evidence>
<comment type="function">
    <text evidence="3">Nucleotide-binding protein.</text>
</comment>
<dbReference type="PANTHER" id="PTHR30476">
    <property type="entry name" value="UPF0234 PROTEIN YAJQ"/>
    <property type="match status" value="1"/>
</dbReference>
<name>A0A0P6Y1Y2_9CHLR</name>
<dbReference type="AlphaFoldDB" id="A0A0P6Y1Y2"/>
<dbReference type="RefSeq" id="WP_054534627.1">
    <property type="nucleotide sequence ID" value="NZ_LGKP01000021.1"/>
</dbReference>
<sequence length="164" mass="18546">MAEFSFDVVSDFDRQELINAVDQTKRDVGTRYDLKDTNTEITLGEKEITLVTGSELALTAVRDILETKALRRNLSIKLFDYGEPEEIGGMKIRQVITLRKGIAEDIAKKIVKLIKAEVPKAQARIQGDSLRVSSKSKDELQAVMSLLRERGDDFALPLQFNNYR</sequence>
<dbReference type="Pfam" id="PF04461">
    <property type="entry name" value="YajQ"/>
    <property type="match status" value="1"/>
</dbReference>
<comment type="caution">
    <text evidence="4">The sequence shown here is derived from an EMBL/GenBank/DDBJ whole genome shotgun (WGS) entry which is preliminary data.</text>
</comment>
<dbReference type="GO" id="GO:0005829">
    <property type="term" value="C:cytosol"/>
    <property type="evidence" value="ECO:0007669"/>
    <property type="project" value="TreeGrafter"/>
</dbReference>
<keyword evidence="5" id="KW-1185">Reference proteome</keyword>
<dbReference type="InterPro" id="IPR036183">
    <property type="entry name" value="YajQ-like_sf"/>
</dbReference>
<dbReference type="Gene3D" id="3.30.70.860">
    <property type="match status" value="1"/>
</dbReference>
<dbReference type="GO" id="GO:0000166">
    <property type="term" value="F:nucleotide binding"/>
    <property type="evidence" value="ECO:0007669"/>
    <property type="project" value="UniProtKB-UniRule"/>
</dbReference>
<evidence type="ECO:0000256" key="3">
    <source>
        <dbReference type="HAMAP-Rule" id="MF_00632"/>
    </source>
</evidence>
<dbReference type="STRING" id="70996.SE18_11640"/>
<accession>A0A0P6Y1Y2</accession>
<dbReference type="EMBL" id="LGKP01000021">
    <property type="protein sequence ID" value="KPL86641.1"/>
    <property type="molecule type" value="Genomic_DNA"/>
</dbReference>
<dbReference type="Gene3D" id="3.30.70.990">
    <property type="entry name" value="YajQ-like, domain 2"/>
    <property type="match status" value="1"/>
</dbReference>
<reference evidence="4 5" key="1">
    <citation type="submission" date="2015-07" db="EMBL/GenBank/DDBJ databases">
        <title>Whole genome sequence of Herpetosiphon geysericola DSM 7119.</title>
        <authorList>
            <person name="Hemp J."/>
            <person name="Ward L.M."/>
            <person name="Pace L.A."/>
            <person name="Fischer W.W."/>
        </authorList>
    </citation>
    <scope>NUCLEOTIDE SEQUENCE [LARGE SCALE GENOMIC DNA]</scope>
    <source>
        <strain evidence="4 5">DSM 7119</strain>
    </source>
</reference>
<keyword evidence="1 3" id="KW-0547">Nucleotide-binding</keyword>
<dbReference type="Proteomes" id="UP000050277">
    <property type="component" value="Unassembled WGS sequence"/>
</dbReference>
<evidence type="ECO:0000256" key="2">
    <source>
        <dbReference type="ARBA" id="ARBA00093450"/>
    </source>
</evidence>
<dbReference type="SUPFAM" id="SSF89963">
    <property type="entry name" value="YajQ-like"/>
    <property type="match status" value="2"/>
</dbReference>
<organism evidence="4 5">
    <name type="scientific">Herpetosiphon geysericola</name>
    <dbReference type="NCBI Taxonomy" id="70996"/>
    <lineage>
        <taxon>Bacteria</taxon>
        <taxon>Bacillati</taxon>
        <taxon>Chloroflexota</taxon>
        <taxon>Chloroflexia</taxon>
        <taxon>Herpetosiphonales</taxon>
        <taxon>Herpetosiphonaceae</taxon>
        <taxon>Herpetosiphon</taxon>
    </lineage>
</organism>
<protein>
    <recommendedName>
        <fullName evidence="3">Nucleotide-binding protein SE18_11640</fullName>
    </recommendedName>
</protein>
<gene>
    <name evidence="4" type="ORF">SE18_11640</name>
</gene>
<dbReference type="PATRIC" id="fig|70996.4.peg.4004"/>
<dbReference type="PANTHER" id="PTHR30476:SF0">
    <property type="entry name" value="UPF0234 PROTEIN YAJQ"/>
    <property type="match status" value="1"/>
</dbReference>
<comment type="similarity">
    <text evidence="2 3">Belongs to the YajQ family.</text>
</comment>
<dbReference type="InterPro" id="IPR035571">
    <property type="entry name" value="UPF0234-like_C"/>
</dbReference>
<dbReference type="OrthoDB" id="9801447at2"/>
<dbReference type="HAMAP" id="MF_00632">
    <property type="entry name" value="UPF0234"/>
    <property type="match status" value="1"/>
</dbReference>
<dbReference type="NCBIfam" id="NF003819">
    <property type="entry name" value="PRK05412.1"/>
    <property type="match status" value="1"/>
</dbReference>
<evidence type="ECO:0000313" key="5">
    <source>
        <dbReference type="Proteomes" id="UP000050277"/>
    </source>
</evidence>
<dbReference type="CDD" id="cd11740">
    <property type="entry name" value="YajQ_like"/>
    <property type="match status" value="1"/>
</dbReference>